<name>A0A6J6U8A4_9ZZZZ</name>
<protein>
    <submittedName>
        <fullName evidence="2">Unannotated protein</fullName>
    </submittedName>
</protein>
<accession>A0A6J6U8A4</accession>
<sequence>MKRPVMNLRLLREEKGTVESALVLIPTVLLFLSVLQIAASVLGRGVAVNTLQGDVSREALLGSTYLSESSDQNGTVISRQSLPGGGSIIIGKRKSLLPRITPLIIANDSFISTGIAVDENS</sequence>
<feature type="transmembrane region" description="Helical" evidence="1">
    <location>
        <begin position="21"/>
        <end position="42"/>
    </location>
</feature>
<keyword evidence="1" id="KW-1133">Transmembrane helix</keyword>
<reference evidence="2" key="1">
    <citation type="submission" date="2020-05" db="EMBL/GenBank/DDBJ databases">
        <authorList>
            <person name="Chiriac C."/>
            <person name="Salcher M."/>
            <person name="Ghai R."/>
            <person name="Kavagutti S V."/>
        </authorList>
    </citation>
    <scope>NUCLEOTIDE SEQUENCE</scope>
</reference>
<keyword evidence="1" id="KW-0812">Transmembrane</keyword>
<dbReference type="AlphaFoldDB" id="A0A6J6U8A4"/>
<keyword evidence="1" id="KW-0472">Membrane</keyword>
<organism evidence="2">
    <name type="scientific">freshwater metagenome</name>
    <dbReference type="NCBI Taxonomy" id="449393"/>
    <lineage>
        <taxon>unclassified sequences</taxon>
        <taxon>metagenomes</taxon>
        <taxon>ecological metagenomes</taxon>
    </lineage>
</organism>
<evidence type="ECO:0000313" key="2">
    <source>
        <dbReference type="EMBL" id="CAB4754589.1"/>
    </source>
</evidence>
<dbReference type="EMBL" id="CAEZZJ010000032">
    <property type="protein sequence ID" value="CAB4754589.1"/>
    <property type="molecule type" value="Genomic_DNA"/>
</dbReference>
<gene>
    <name evidence="2" type="ORF">UFOPK2852_00425</name>
</gene>
<proteinExistence type="predicted"/>
<evidence type="ECO:0000256" key="1">
    <source>
        <dbReference type="SAM" id="Phobius"/>
    </source>
</evidence>